<dbReference type="Pfam" id="PF19300">
    <property type="entry name" value="BPD_transp_1_N"/>
    <property type="match status" value="1"/>
</dbReference>
<dbReference type="PANTHER" id="PTHR43163:SF6">
    <property type="entry name" value="DIPEPTIDE TRANSPORT SYSTEM PERMEASE PROTEIN DPPB-RELATED"/>
    <property type="match status" value="1"/>
</dbReference>
<dbReference type="InterPro" id="IPR045621">
    <property type="entry name" value="BPD_transp_1_N"/>
</dbReference>
<evidence type="ECO:0000256" key="4">
    <source>
        <dbReference type="ARBA" id="ARBA00022692"/>
    </source>
</evidence>
<keyword evidence="5 7" id="KW-1133">Transmembrane helix</keyword>
<protein>
    <submittedName>
        <fullName evidence="8">Peptide/nickel transport system permease protein</fullName>
    </submittedName>
</protein>
<dbReference type="STRING" id="530584.SAMN05421630_108104"/>
<evidence type="ECO:0000256" key="5">
    <source>
        <dbReference type="ARBA" id="ARBA00022989"/>
    </source>
</evidence>
<dbReference type="GO" id="GO:0071916">
    <property type="term" value="F:dipeptide transmembrane transporter activity"/>
    <property type="evidence" value="ECO:0007669"/>
    <property type="project" value="TreeGrafter"/>
</dbReference>
<dbReference type="PANTHER" id="PTHR43163">
    <property type="entry name" value="DIPEPTIDE TRANSPORT SYSTEM PERMEASE PROTEIN DPPB-RELATED"/>
    <property type="match status" value="1"/>
</dbReference>
<evidence type="ECO:0000256" key="7">
    <source>
        <dbReference type="RuleBase" id="RU363032"/>
    </source>
</evidence>
<proteinExistence type="inferred from homology"/>
<feature type="transmembrane region" description="Helical" evidence="7">
    <location>
        <begin position="120"/>
        <end position="144"/>
    </location>
</feature>
<dbReference type="PROSITE" id="PS50928">
    <property type="entry name" value="ABC_TM1"/>
    <property type="match status" value="1"/>
</dbReference>
<dbReference type="SUPFAM" id="SSF161098">
    <property type="entry name" value="MetI-like"/>
    <property type="match status" value="1"/>
</dbReference>
<gene>
    <name evidence="8" type="ORF">SAMN05421630_108104</name>
</gene>
<keyword evidence="3" id="KW-1003">Cell membrane</keyword>
<evidence type="ECO:0000313" key="9">
    <source>
        <dbReference type="Proteomes" id="UP000199494"/>
    </source>
</evidence>
<keyword evidence="9" id="KW-1185">Reference proteome</keyword>
<evidence type="ECO:0000256" key="2">
    <source>
        <dbReference type="ARBA" id="ARBA00022448"/>
    </source>
</evidence>
<reference evidence="8 9" key="1">
    <citation type="submission" date="2016-10" db="EMBL/GenBank/DDBJ databases">
        <authorList>
            <person name="de Groot N.N."/>
        </authorList>
    </citation>
    <scope>NUCLEOTIDE SEQUENCE [LARGE SCALE GENOMIC DNA]</scope>
    <source>
        <strain evidence="8 9">CGMCC 4.5506</strain>
    </source>
</reference>
<evidence type="ECO:0000256" key="3">
    <source>
        <dbReference type="ARBA" id="ARBA00022475"/>
    </source>
</evidence>
<dbReference type="RefSeq" id="WP_219341109.1">
    <property type="nucleotide sequence ID" value="NZ_CP016353.1"/>
</dbReference>
<keyword evidence="2 7" id="KW-0813">Transport</keyword>
<comment type="subcellular location">
    <subcellularLocation>
        <location evidence="1 7">Cell membrane</location>
        <topology evidence="1 7">Multi-pass membrane protein</topology>
    </subcellularLocation>
</comment>
<dbReference type="Pfam" id="PF00528">
    <property type="entry name" value="BPD_transp_1"/>
    <property type="match status" value="1"/>
</dbReference>
<feature type="transmembrane region" description="Helical" evidence="7">
    <location>
        <begin position="304"/>
        <end position="323"/>
    </location>
</feature>
<keyword evidence="4 7" id="KW-0812">Transmembrane</keyword>
<evidence type="ECO:0000313" key="8">
    <source>
        <dbReference type="EMBL" id="SDD41698.1"/>
    </source>
</evidence>
<dbReference type="GO" id="GO:0005886">
    <property type="term" value="C:plasma membrane"/>
    <property type="evidence" value="ECO:0007669"/>
    <property type="project" value="UniProtKB-SubCell"/>
</dbReference>
<organism evidence="8 9">
    <name type="scientific">Prauserella marina</name>
    <dbReference type="NCBI Taxonomy" id="530584"/>
    <lineage>
        <taxon>Bacteria</taxon>
        <taxon>Bacillati</taxon>
        <taxon>Actinomycetota</taxon>
        <taxon>Actinomycetes</taxon>
        <taxon>Pseudonocardiales</taxon>
        <taxon>Pseudonocardiaceae</taxon>
        <taxon>Prauserella</taxon>
    </lineage>
</organism>
<feature type="transmembrane region" description="Helical" evidence="7">
    <location>
        <begin position="259"/>
        <end position="284"/>
    </location>
</feature>
<dbReference type="InterPro" id="IPR000515">
    <property type="entry name" value="MetI-like"/>
</dbReference>
<accession>A0A1G6UJX2</accession>
<sequence>MTASTSSRPVGTDERRRSSSRIIGVRFLARRLCIAPVILLGVSFLVFVTVDLSPNDPAMAKMGLFSDPESRARFAEENGLNDPLPVRFWRFLTELVHFRLGDSVAHSESVNTLIGMAFPVTLQLVVFATVIAVTVSLLIGTIAARSDGRMVDRTIGTAAAIMQASPPFWVGLLFIQVFAVALGVLPSGGYVPMQQGFSYWFSSIIGPAVVLSLPFTAALTRVVRASMADELAKDYVRTAIGAGVAWRVVIFRNVLRNALITPITVIGVYVGALMSGAVLVEVVFNLPGMGTLLVTAVNNSDLGVVRGVAIVGATTFVVVNLVVDIVQMLLNPRSVEASNG</sequence>
<dbReference type="Proteomes" id="UP000199494">
    <property type="component" value="Unassembled WGS sequence"/>
</dbReference>
<feature type="transmembrane region" description="Helical" evidence="7">
    <location>
        <begin position="197"/>
        <end position="219"/>
    </location>
</feature>
<dbReference type="Gene3D" id="1.10.3720.10">
    <property type="entry name" value="MetI-like"/>
    <property type="match status" value="1"/>
</dbReference>
<dbReference type="CDD" id="cd06261">
    <property type="entry name" value="TM_PBP2"/>
    <property type="match status" value="1"/>
</dbReference>
<keyword evidence="6 7" id="KW-0472">Membrane</keyword>
<name>A0A1G6UJX2_9PSEU</name>
<evidence type="ECO:0000256" key="1">
    <source>
        <dbReference type="ARBA" id="ARBA00004651"/>
    </source>
</evidence>
<feature type="transmembrane region" description="Helical" evidence="7">
    <location>
        <begin position="27"/>
        <end position="50"/>
    </location>
</feature>
<feature type="transmembrane region" description="Helical" evidence="7">
    <location>
        <begin position="165"/>
        <end position="185"/>
    </location>
</feature>
<dbReference type="AlphaFoldDB" id="A0A1G6UJX2"/>
<evidence type="ECO:0000256" key="6">
    <source>
        <dbReference type="ARBA" id="ARBA00023136"/>
    </source>
</evidence>
<dbReference type="InterPro" id="IPR035906">
    <property type="entry name" value="MetI-like_sf"/>
</dbReference>
<comment type="similarity">
    <text evidence="7">Belongs to the binding-protein-dependent transport system permease family.</text>
</comment>
<dbReference type="EMBL" id="FMZE01000008">
    <property type="protein sequence ID" value="SDD41698.1"/>
    <property type="molecule type" value="Genomic_DNA"/>
</dbReference>